<evidence type="ECO:0000313" key="1">
    <source>
        <dbReference type="EMBL" id="AYV86523.1"/>
    </source>
</evidence>
<sequence>MGASWSHPSSFSFSSSSVVNTGDDAVIIASGGSISNSEGSVKINDHVYRGRSIQINNNEVIVDGVVVSNSSYPQENRHIRTVFTPITIHVTGDADQVTTSNGIIHVQGNANHVKSTNGSIEIGNSVSGSISTTNGNVSAKHITGPTSTVNGRIRCST</sequence>
<name>A0A3G5AK49_9VIRU</name>
<proteinExistence type="predicted"/>
<accession>A0A3G5AK49</accession>
<organism evidence="1">
    <name type="scientific">Sylvanvirus sp</name>
    <dbReference type="NCBI Taxonomy" id="2487774"/>
    <lineage>
        <taxon>Viruses</taxon>
    </lineage>
</organism>
<protein>
    <submittedName>
        <fullName evidence="1">Uncharacterized protein</fullName>
    </submittedName>
</protein>
<reference evidence="1" key="1">
    <citation type="submission" date="2018-10" db="EMBL/GenBank/DDBJ databases">
        <title>Hidden diversity of soil giant viruses.</title>
        <authorList>
            <person name="Schulz F."/>
            <person name="Alteio L."/>
            <person name="Goudeau D."/>
            <person name="Ryan E.M."/>
            <person name="Malmstrom R.R."/>
            <person name="Blanchard J."/>
            <person name="Woyke T."/>
        </authorList>
    </citation>
    <scope>NUCLEOTIDE SEQUENCE</scope>
    <source>
        <strain evidence="1">SYV1</strain>
    </source>
</reference>
<gene>
    <name evidence="1" type="ORF">Sylvanvirus2_19</name>
</gene>
<dbReference type="EMBL" id="MK072508">
    <property type="protein sequence ID" value="AYV86523.1"/>
    <property type="molecule type" value="Genomic_DNA"/>
</dbReference>